<evidence type="ECO:0000256" key="1">
    <source>
        <dbReference type="ARBA" id="ARBA00005594"/>
    </source>
</evidence>
<feature type="domain" description="DALR anticodon binding" evidence="13">
    <location>
        <begin position="451"/>
        <end position="560"/>
    </location>
</feature>
<keyword evidence="8 11" id="KW-0030">Aminoacyl-tRNA synthetase</keyword>
<dbReference type="SMART" id="SM01016">
    <property type="entry name" value="Arg_tRNA_synt_N"/>
    <property type="match status" value="1"/>
</dbReference>
<dbReference type="Gene3D" id="3.40.50.620">
    <property type="entry name" value="HUPs"/>
    <property type="match status" value="1"/>
</dbReference>
<dbReference type="SMART" id="SM00836">
    <property type="entry name" value="DALR_1"/>
    <property type="match status" value="1"/>
</dbReference>
<dbReference type="InterPro" id="IPR008909">
    <property type="entry name" value="DALR_anticod-bd"/>
</dbReference>
<dbReference type="Proteomes" id="UP000886786">
    <property type="component" value="Unassembled WGS sequence"/>
</dbReference>
<evidence type="ECO:0000256" key="6">
    <source>
        <dbReference type="ARBA" id="ARBA00022840"/>
    </source>
</evidence>
<keyword evidence="3" id="KW-0963">Cytoplasm</keyword>
<sequence>MIQEITEILNQIFIKEGYPITPKITKSEIEGVDFQCNDLFKLAAINHTSPVEIGEKLEKEINSLDDFSKYFKKVSFSRPGFLNLTLSDEIICKYIKRLNDDEKLGLKESNQTIVLDYGGPNIAKPLHVGHLRTAIIGQAINNLLKFQGNKTISDVHLGDIGLQMGQVIYGILNDFQNQKPEEIEFDLNYLNVTYPKISGLCKENEEVKEKCEQITKELQEGNKDYQILWKKICDVSIKDIKRIYKYLSVDFDLWYGESDAYKYFDELTDYLNKQNILKKDEGALVIDVKEDTDKNEMPPFIYKKSNGAYLYSSSDLATIYQRQKDYNPDEIIYVADSRQAMHFTQVFRAAKKSHIFEKELKHVGYGTVNGKDNKPFKTRSGGAFKLDDLINEVKETFISLREENKNMDNEDLDKIVNSIIKFADLQNDLERNYIFDIQKFSEVNGKTGPYILYTYLRINKLLTSKGKLSNKIYNEKDKNLRMKILEVTNALNTSIKELKPHYIANYLYELSVAANDFYETNHLNKLTGEEKEDYLYILNLNNRIIKILLNILGIYIPTKM</sequence>
<dbReference type="Gene3D" id="1.10.730.10">
    <property type="entry name" value="Isoleucyl-tRNA Synthetase, Domain 1"/>
    <property type="match status" value="1"/>
</dbReference>
<gene>
    <name evidence="15" type="primary">argS</name>
    <name evidence="15" type="ORF">IAB27_04750</name>
</gene>
<dbReference type="NCBIfam" id="TIGR00456">
    <property type="entry name" value="argS"/>
    <property type="match status" value="1"/>
</dbReference>
<comment type="catalytic activity">
    <reaction evidence="9">
        <text>tRNA(Arg) + L-arginine + ATP = L-arginyl-tRNA(Arg) + AMP + diphosphate</text>
        <dbReference type="Rhea" id="RHEA:20301"/>
        <dbReference type="Rhea" id="RHEA-COMP:9658"/>
        <dbReference type="Rhea" id="RHEA-COMP:9673"/>
        <dbReference type="ChEBI" id="CHEBI:30616"/>
        <dbReference type="ChEBI" id="CHEBI:32682"/>
        <dbReference type="ChEBI" id="CHEBI:33019"/>
        <dbReference type="ChEBI" id="CHEBI:78442"/>
        <dbReference type="ChEBI" id="CHEBI:78513"/>
        <dbReference type="ChEBI" id="CHEBI:456215"/>
        <dbReference type="EC" id="6.1.1.19"/>
    </reaction>
</comment>
<dbReference type="PANTHER" id="PTHR11956">
    <property type="entry name" value="ARGINYL-TRNA SYNTHETASE"/>
    <property type="match status" value="1"/>
</dbReference>
<keyword evidence="5 11" id="KW-0547">Nucleotide-binding</keyword>
<dbReference type="SUPFAM" id="SSF55190">
    <property type="entry name" value="Arginyl-tRNA synthetase (ArgRS), N-terminal 'additional' domain"/>
    <property type="match status" value="1"/>
</dbReference>
<evidence type="ECO:0000256" key="4">
    <source>
        <dbReference type="ARBA" id="ARBA00022598"/>
    </source>
</evidence>
<keyword evidence="12" id="KW-0175">Coiled coil</keyword>
<proteinExistence type="inferred from homology"/>
<keyword evidence="6 11" id="KW-0067">ATP-binding</keyword>
<evidence type="ECO:0000256" key="10">
    <source>
        <dbReference type="NCBIfam" id="TIGR00456"/>
    </source>
</evidence>
<evidence type="ECO:0000256" key="12">
    <source>
        <dbReference type="SAM" id="Coils"/>
    </source>
</evidence>
<reference evidence="15" key="2">
    <citation type="journal article" date="2021" name="PeerJ">
        <title>Extensive microbial diversity within the chicken gut microbiome revealed by metagenomics and culture.</title>
        <authorList>
            <person name="Gilroy R."/>
            <person name="Ravi A."/>
            <person name="Getino M."/>
            <person name="Pursley I."/>
            <person name="Horton D.L."/>
            <person name="Alikhan N.F."/>
            <person name="Baker D."/>
            <person name="Gharbi K."/>
            <person name="Hall N."/>
            <person name="Watson M."/>
            <person name="Adriaenssens E.M."/>
            <person name="Foster-Nyarko E."/>
            <person name="Jarju S."/>
            <person name="Secka A."/>
            <person name="Antonio M."/>
            <person name="Oren A."/>
            <person name="Chaudhuri R.R."/>
            <person name="La Ragione R."/>
            <person name="Hildebrand F."/>
            <person name="Pallen M.J."/>
        </authorList>
    </citation>
    <scope>NUCLEOTIDE SEQUENCE</scope>
    <source>
        <strain evidence="15">CHK147-3167</strain>
    </source>
</reference>
<evidence type="ECO:0000256" key="8">
    <source>
        <dbReference type="ARBA" id="ARBA00023146"/>
    </source>
</evidence>
<dbReference type="AlphaFoldDB" id="A0A9D0ZQR5"/>
<keyword evidence="4 11" id="KW-0436">Ligase</keyword>
<evidence type="ECO:0000256" key="3">
    <source>
        <dbReference type="ARBA" id="ARBA00022490"/>
    </source>
</evidence>
<name>A0A9D0ZQR5_9FIRM</name>
<feature type="domain" description="Arginyl tRNA synthetase N-terminal" evidence="14">
    <location>
        <begin position="3"/>
        <end position="86"/>
    </location>
</feature>
<keyword evidence="7 11" id="KW-0648">Protein biosynthesis</keyword>
<evidence type="ECO:0000256" key="11">
    <source>
        <dbReference type="RuleBase" id="RU363038"/>
    </source>
</evidence>
<dbReference type="SUPFAM" id="SSF47323">
    <property type="entry name" value="Anticodon-binding domain of a subclass of class I aminoacyl-tRNA synthetases"/>
    <property type="match status" value="1"/>
</dbReference>
<dbReference type="GO" id="GO:0006420">
    <property type="term" value="P:arginyl-tRNA aminoacylation"/>
    <property type="evidence" value="ECO:0007669"/>
    <property type="project" value="UniProtKB-UniRule"/>
</dbReference>
<dbReference type="InterPro" id="IPR035684">
    <property type="entry name" value="ArgRS_core"/>
</dbReference>
<dbReference type="InterPro" id="IPR036695">
    <property type="entry name" value="Arg-tRNA-synth_N_sf"/>
</dbReference>
<dbReference type="Pfam" id="PF00750">
    <property type="entry name" value="tRNA-synt_1d"/>
    <property type="match status" value="1"/>
</dbReference>
<dbReference type="InterPro" id="IPR001412">
    <property type="entry name" value="aa-tRNA-synth_I_CS"/>
</dbReference>
<dbReference type="InterPro" id="IPR009080">
    <property type="entry name" value="tRNAsynth_Ia_anticodon-bd"/>
</dbReference>
<dbReference type="InterPro" id="IPR014729">
    <property type="entry name" value="Rossmann-like_a/b/a_fold"/>
</dbReference>
<dbReference type="SUPFAM" id="SSF52374">
    <property type="entry name" value="Nucleotidylyl transferase"/>
    <property type="match status" value="1"/>
</dbReference>
<protein>
    <recommendedName>
        <fullName evidence="2 10">Arginine--tRNA ligase</fullName>
        <ecNumber evidence="2 10">6.1.1.19</ecNumber>
    </recommendedName>
</protein>
<evidence type="ECO:0000259" key="14">
    <source>
        <dbReference type="SMART" id="SM01016"/>
    </source>
</evidence>
<evidence type="ECO:0000259" key="13">
    <source>
        <dbReference type="SMART" id="SM00836"/>
    </source>
</evidence>
<comment type="caution">
    <text evidence="15">The sequence shown here is derived from an EMBL/GenBank/DDBJ whole genome shotgun (WGS) entry which is preliminary data.</text>
</comment>
<dbReference type="GO" id="GO:0005524">
    <property type="term" value="F:ATP binding"/>
    <property type="evidence" value="ECO:0007669"/>
    <property type="project" value="UniProtKB-KW"/>
</dbReference>
<accession>A0A9D0ZQR5</accession>
<comment type="similarity">
    <text evidence="1 11">Belongs to the class-I aminoacyl-tRNA synthetase family.</text>
</comment>
<dbReference type="PANTHER" id="PTHR11956:SF5">
    <property type="entry name" value="ARGININE--TRNA LIGASE, CYTOPLASMIC"/>
    <property type="match status" value="1"/>
</dbReference>
<evidence type="ECO:0000313" key="15">
    <source>
        <dbReference type="EMBL" id="HIQ90914.1"/>
    </source>
</evidence>
<evidence type="ECO:0000256" key="7">
    <source>
        <dbReference type="ARBA" id="ARBA00022917"/>
    </source>
</evidence>
<reference evidence="15" key="1">
    <citation type="submission" date="2020-10" db="EMBL/GenBank/DDBJ databases">
        <authorList>
            <person name="Gilroy R."/>
        </authorList>
    </citation>
    <scope>NUCLEOTIDE SEQUENCE</scope>
    <source>
        <strain evidence="15">CHK147-3167</strain>
    </source>
</reference>
<dbReference type="Pfam" id="PF05746">
    <property type="entry name" value="DALR_1"/>
    <property type="match status" value="1"/>
</dbReference>
<dbReference type="EC" id="6.1.1.19" evidence="2 10"/>
<dbReference type="Gene3D" id="3.30.1360.70">
    <property type="entry name" value="Arginyl tRNA synthetase N-terminal domain"/>
    <property type="match status" value="1"/>
</dbReference>
<dbReference type="PROSITE" id="PS00178">
    <property type="entry name" value="AA_TRNA_LIGASE_I"/>
    <property type="match status" value="1"/>
</dbReference>
<dbReference type="Pfam" id="PF03485">
    <property type="entry name" value="Arg_tRNA_synt_N"/>
    <property type="match status" value="1"/>
</dbReference>
<dbReference type="EMBL" id="DVFV01000088">
    <property type="protein sequence ID" value="HIQ90914.1"/>
    <property type="molecule type" value="Genomic_DNA"/>
</dbReference>
<evidence type="ECO:0000313" key="16">
    <source>
        <dbReference type="Proteomes" id="UP000886786"/>
    </source>
</evidence>
<dbReference type="GO" id="GO:0004814">
    <property type="term" value="F:arginine-tRNA ligase activity"/>
    <property type="evidence" value="ECO:0007669"/>
    <property type="project" value="UniProtKB-UniRule"/>
</dbReference>
<dbReference type="InterPro" id="IPR001278">
    <property type="entry name" value="Arg-tRNA-ligase"/>
</dbReference>
<dbReference type="PRINTS" id="PR01038">
    <property type="entry name" value="TRNASYNTHARG"/>
</dbReference>
<evidence type="ECO:0000256" key="5">
    <source>
        <dbReference type="ARBA" id="ARBA00022741"/>
    </source>
</evidence>
<dbReference type="GO" id="GO:0005737">
    <property type="term" value="C:cytoplasm"/>
    <property type="evidence" value="ECO:0007669"/>
    <property type="project" value="UniProtKB-UniRule"/>
</dbReference>
<evidence type="ECO:0000256" key="2">
    <source>
        <dbReference type="ARBA" id="ARBA00012837"/>
    </source>
</evidence>
<dbReference type="InterPro" id="IPR005148">
    <property type="entry name" value="Arg-tRNA-synth_N"/>
</dbReference>
<feature type="coiled-coil region" evidence="12">
    <location>
        <begin position="197"/>
        <end position="224"/>
    </location>
</feature>
<evidence type="ECO:0000256" key="9">
    <source>
        <dbReference type="ARBA" id="ARBA00049339"/>
    </source>
</evidence>
<organism evidence="15 16">
    <name type="scientific">Candidatus Coprosoma intestinipullorum</name>
    <dbReference type="NCBI Taxonomy" id="2840752"/>
    <lineage>
        <taxon>Bacteria</taxon>
        <taxon>Bacillati</taxon>
        <taxon>Bacillota</taxon>
        <taxon>Bacillota incertae sedis</taxon>
        <taxon>Candidatus Coprosoma</taxon>
    </lineage>
</organism>